<accession>A0AAE3HDJ7</accession>
<organism evidence="2 3">
    <name type="scientific">Methanolobus chelungpuianus</name>
    <dbReference type="NCBI Taxonomy" id="502115"/>
    <lineage>
        <taxon>Archaea</taxon>
        <taxon>Methanobacteriati</taxon>
        <taxon>Methanobacteriota</taxon>
        <taxon>Stenosarchaea group</taxon>
        <taxon>Methanomicrobia</taxon>
        <taxon>Methanosarcinales</taxon>
        <taxon>Methanosarcinaceae</taxon>
        <taxon>Methanolobus</taxon>
    </lineage>
</organism>
<keyword evidence="2" id="KW-0645">Protease</keyword>
<dbReference type="Pfam" id="PF01136">
    <property type="entry name" value="Peptidase_U32"/>
    <property type="match status" value="2"/>
</dbReference>
<proteinExistence type="predicted"/>
<name>A0AAE3HDJ7_9EURY</name>
<dbReference type="SUPFAM" id="SSF51391">
    <property type="entry name" value="Thiamin phosphate synthase"/>
    <property type="match status" value="1"/>
</dbReference>
<sequence>MTSDQSNYGHKHKHCQPPEILAPVGDAEALLGAIKGAADAVYLGVEDFNARKGARNFSLDKLEEAIDLAHSRGIKVFLALNIPIKQKELQAALDVVDKAYSWGIDAIILEDLGLMRMLSRAYPELPLHVSTQMTIHNLEGVDFAEEAGASRVIVSRELTVEQVKDIVDRSNIEIELFVHGALCYSYSGRCLFSSFLSDRSANRGACTQPCRRQYHLTIDGKEADKGLFGEYPISCAELCTLPELDRIVKTGVRSLKIEGRMKKPEYVTASSQAYKAAVESICSTGRNLDPEEIEAYETDLAKLFYRGFTRGFVSGERDVTHQKYSSSYGLLLGKVKEISRSKHHAGLRIKLLQDINDKDGIGILTSMRMLGCRVDRIISAGEKVEKASKGDDVILEISPKTGKAVRVQDEVFLSTDSKLIDALQKKKPKTVPATLRVFARLGENLRIEMEEARGCISFTDGFIVPEAKSSPTTTEQISATMEKLGETPYHAGSVEVIAEGDIFIPVGVLNNARRQAASLLQRAVLRSYKKEMKKPLSGILAPEVAGTANTPAHEETVSRARKKLLLSVDVSSPESLFIAAHAGADIIYLPMECFSELTNTVNSLQLGELRSKGTEIVFVTPQVAFDHELESVRKGMEDIRNAGFMAACSNAGTVRVASRMGLPFVAQRELNVFNAVTAGAYFGYGARRVTLSTELNMEEIRELSKALDDGKGQKQLEVLAYGRELLLITENDLLKPLIDSKLLNMDSKVALEDNRGDAFPVMRLGNRTLVYHSKVLDMREHLEEFRDSGVDVLRLDLSMNSKKEVRETIRAYRSALEGKRSRPLRKDENITQGHYFEGVL</sequence>
<dbReference type="GO" id="GO:0008233">
    <property type="term" value="F:peptidase activity"/>
    <property type="evidence" value="ECO:0007669"/>
    <property type="project" value="UniProtKB-KW"/>
</dbReference>
<evidence type="ECO:0000313" key="3">
    <source>
        <dbReference type="Proteomes" id="UP001206983"/>
    </source>
</evidence>
<evidence type="ECO:0000313" key="2">
    <source>
        <dbReference type="EMBL" id="MCQ6963508.1"/>
    </source>
</evidence>
<dbReference type="Proteomes" id="UP001206983">
    <property type="component" value="Unassembled WGS sequence"/>
</dbReference>
<dbReference type="AlphaFoldDB" id="A0AAE3HDJ7"/>
<comment type="caution">
    <text evidence="2">The sequence shown here is derived from an EMBL/GenBank/DDBJ whole genome shotgun (WGS) entry which is preliminary data.</text>
</comment>
<dbReference type="RefSeq" id="WP_256623386.1">
    <property type="nucleotide sequence ID" value="NZ_JTEO01000006.1"/>
</dbReference>
<keyword evidence="2" id="KW-0378">Hydrolase</keyword>
<dbReference type="InterPro" id="IPR020988">
    <property type="entry name" value="Pept_U32_collagenase"/>
</dbReference>
<reference evidence="2 3" key="1">
    <citation type="journal article" date="2011" name="Appl. Environ. Microbiol.">
        <title>Methanogenic archaea isolated from Taiwan's Chelungpu fault.</title>
        <authorList>
            <person name="Wu S.Y."/>
            <person name="Lai M.C."/>
        </authorList>
    </citation>
    <scope>NUCLEOTIDE SEQUENCE [LARGE SCALE GENOMIC DNA]</scope>
    <source>
        <strain evidence="2 3">St545Mb</strain>
    </source>
</reference>
<dbReference type="PANTHER" id="PTHR30217">
    <property type="entry name" value="PEPTIDASE U32 FAMILY"/>
    <property type="match status" value="1"/>
</dbReference>
<dbReference type="InterPro" id="IPR001539">
    <property type="entry name" value="Peptidase_U32"/>
</dbReference>
<dbReference type="PANTHER" id="PTHR30217:SF10">
    <property type="entry name" value="23S RRNA 5-HYDROXYCYTIDINE C2501 SYNTHASE"/>
    <property type="match status" value="1"/>
</dbReference>
<dbReference type="InterPro" id="IPR051454">
    <property type="entry name" value="RNA/ubiquinone_mod_enzymes"/>
</dbReference>
<dbReference type="GO" id="GO:0006508">
    <property type="term" value="P:proteolysis"/>
    <property type="evidence" value="ECO:0007669"/>
    <property type="project" value="UniProtKB-KW"/>
</dbReference>
<dbReference type="InterPro" id="IPR036206">
    <property type="entry name" value="ThiamineP_synth_sf"/>
</dbReference>
<dbReference type="Pfam" id="PF12392">
    <property type="entry name" value="DUF3656"/>
    <property type="match status" value="1"/>
</dbReference>
<gene>
    <name evidence="2" type="ORF">PV02_10435</name>
</gene>
<keyword evidence="3" id="KW-1185">Reference proteome</keyword>
<protein>
    <submittedName>
        <fullName evidence="2">Protease</fullName>
    </submittedName>
</protein>
<evidence type="ECO:0000259" key="1">
    <source>
        <dbReference type="Pfam" id="PF12392"/>
    </source>
</evidence>
<feature type="domain" description="Peptidase U32 collagenase" evidence="1">
    <location>
        <begin position="411"/>
        <end position="524"/>
    </location>
</feature>
<dbReference type="EMBL" id="JTEO01000006">
    <property type="protein sequence ID" value="MCQ6963508.1"/>
    <property type="molecule type" value="Genomic_DNA"/>
</dbReference>